<evidence type="ECO:0000313" key="4">
    <source>
        <dbReference type="Proteomes" id="UP000627292"/>
    </source>
</evidence>
<feature type="chain" id="PRO_5037045106" description="DUF3943 domain-containing protein" evidence="1">
    <location>
        <begin position="21"/>
        <end position="451"/>
    </location>
</feature>
<keyword evidence="1" id="KW-0732">Signal</keyword>
<protein>
    <recommendedName>
        <fullName evidence="2">DUF3943 domain-containing protein</fullName>
    </recommendedName>
</protein>
<proteinExistence type="predicted"/>
<dbReference type="Proteomes" id="UP000627292">
    <property type="component" value="Unassembled WGS sequence"/>
</dbReference>
<evidence type="ECO:0000313" key="3">
    <source>
        <dbReference type="EMBL" id="GGH65248.1"/>
    </source>
</evidence>
<gene>
    <name evidence="3" type="ORF">GCM10011379_18190</name>
</gene>
<reference evidence="3" key="1">
    <citation type="journal article" date="2014" name="Int. J. Syst. Evol. Microbiol.">
        <title>Complete genome sequence of Corynebacterium casei LMG S-19264T (=DSM 44701T), isolated from a smear-ripened cheese.</title>
        <authorList>
            <consortium name="US DOE Joint Genome Institute (JGI-PGF)"/>
            <person name="Walter F."/>
            <person name="Albersmeier A."/>
            <person name="Kalinowski J."/>
            <person name="Ruckert C."/>
        </authorList>
    </citation>
    <scope>NUCLEOTIDE SEQUENCE</scope>
    <source>
        <strain evidence="3">CGMCC 1.15290</strain>
    </source>
</reference>
<dbReference type="RefSeq" id="WP_188951719.1">
    <property type="nucleotide sequence ID" value="NZ_BMIB01000002.1"/>
</dbReference>
<feature type="signal peptide" evidence="1">
    <location>
        <begin position="1"/>
        <end position="20"/>
    </location>
</feature>
<evidence type="ECO:0000259" key="2">
    <source>
        <dbReference type="Pfam" id="PF13084"/>
    </source>
</evidence>
<organism evidence="3 4">
    <name type="scientific">Filimonas zeae</name>
    <dbReference type="NCBI Taxonomy" id="1737353"/>
    <lineage>
        <taxon>Bacteria</taxon>
        <taxon>Pseudomonadati</taxon>
        <taxon>Bacteroidota</taxon>
        <taxon>Chitinophagia</taxon>
        <taxon>Chitinophagales</taxon>
        <taxon>Chitinophagaceae</taxon>
        <taxon>Filimonas</taxon>
    </lineage>
</organism>
<accession>A0A917IUX2</accession>
<sequence length="451" mass="50935">MGYSLLRILPFVLFSFSATAQATADSAYVPKKRFLRASGELLITELLPWSWNHFVRKAEFSKITLQSIGHNLKPSSWEWDDNNFKTNQFAHPYHGNLYYSSFRSNGYNFWQSAPAAFAGSFLWEVAGETHNPAPNDLINTALGGISLGEMTYRLSNKIVNTRARGAKRQFQEVMGLLVNPLNGLNRIINGQWGRVYGYGYADSSSTLTTWLNIGIRHFDIRSLKENTRGNNELYFRLRLQYGDRFKPSNTPFQHFSATVEAGANDSTYMNNVQVTGALKTWPLREDSSQTHLYSVTMNYDFIKNNAFEYGGQSFTLKVLSNWTKRSRTKVYTEIGSGIVVLGAVPDKYLYYGEGRNYDYGPGIHVTAQTIVNFRDRLEAELNYKGSRFATVNGSKSSYILNTLSADVRAYVTKNLLLAAGVGQFTLNGFYKGKSNISEVYPFARLSVGCRF</sequence>
<name>A0A917IUX2_9BACT</name>
<reference evidence="3" key="2">
    <citation type="submission" date="2020-09" db="EMBL/GenBank/DDBJ databases">
        <authorList>
            <person name="Sun Q."/>
            <person name="Zhou Y."/>
        </authorList>
    </citation>
    <scope>NUCLEOTIDE SEQUENCE</scope>
    <source>
        <strain evidence="3">CGMCC 1.15290</strain>
    </source>
</reference>
<keyword evidence="4" id="KW-1185">Reference proteome</keyword>
<feature type="domain" description="DUF3943" evidence="2">
    <location>
        <begin position="76"/>
        <end position="180"/>
    </location>
</feature>
<dbReference type="EMBL" id="BMIB01000002">
    <property type="protein sequence ID" value="GGH65248.1"/>
    <property type="molecule type" value="Genomic_DNA"/>
</dbReference>
<evidence type="ECO:0000256" key="1">
    <source>
        <dbReference type="SAM" id="SignalP"/>
    </source>
</evidence>
<dbReference type="Pfam" id="PF13084">
    <property type="entry name" value="DUF3943"/>
    <property type="match status" value="1"/>
</dbReference>
<dbReference type="InterPro" id="IPR025079">
    <property type="entry name" value="DUF3943"/>
</dbReference>
<comment type="caution">
    <text evidence="3">The sequence shown here is derived from an EMBL/GenBank/DDBJ whole genome shotgun (WGS) entry which is preliminary data.</text>
</comment>
<dbReference type="AlphaFoldDB" id="A0A917IUX2"/>